<dbReference type="InterPro" id="IPR015000">
    <property type="entry name" value="EipB-like"/>
</dbReference>
<reference evidence="1 2" key="1">
    <citation type="submission" date="2014-07" db="EMBL/GenBank/DDBJ databases">
        <title>Tepidicaulis marinum gen. nov., sp. nov., a novel marine bacterium denitrifying nitrate to nitrous oxide strictly under microaerobic conditions.</title>
        <authorList>
            <person name="Takeuchi M."/>
            <person name="Yamagishi T."/>
            <person name="Kamagata Y."/>
            <person name="Oshima K."/>
            <person name="Hattori M."/>
            <person name="Katayama T."/>
            <person name="Hanada S."/>
            <person name="Tamaki H."/>
            <person name="Marumo K."/>
            <person name="Maeda H."/>
            <person name="Nedachi M."/>
            <person name="Iwasaki W."/>
            <person name="Suwa Y."/>
            <person name="Sakata S."/>
        </authorList>
    </citation>
    <scope>NUCLEOTIDE SEQUENCE [LARGE SCALE GENOMIC DNA]</scope>
    <source>
        <strain evidence="1 2">MA2</strain>
    </source>
</reference>
<protein>
    <submittedName>
        <fullName evidence="1">Conserved protein</fullName>
    </submittedName>
</protein>
<dbReference type="eggNOG" id="ENOG502ZXPR">
    <property type="taxonomic scope" value="Bacteria"/>
</dbReference>
<dbReference type="Pfam" id="PF08904">
    <property type="entry name" value="EipB_like"/>
    <property type="match status" value="1"/>
</dbReference>
<organism evidence="1 2">
    <name type="scientific">Tepidicaulis marinus</name>
    <dbReference type="NCBI Taxonomy" id="1333998"/>
    <lineage>
        <taxon>Bacteria</taxon>
        <taxon>Pseudomonadati</taxon>
        <taxon>Pseudomonadota</taxon>
        <taxon>Alphaproteobacteria</taxon>
        <taxon>Hyphomicrobiales</taxon>
        <taxon>Parvibaculaceae</taxon>
        <taxon>Tepidicaulis</taxon>
    </lineage>
</organism>
<keyword evidence="2" id="KW-1185">Reference proteome</keyword>
<dbReference type="STRING" id="1333998.M2A_2857"/>
<evidence type="ECO:0000313" key="1">
    <source>
        <dbReference type="EMBL" id="GAK46358.1"/>
    </source>
</evidence>
<dbReference type="RefSeq" id="WP_197052957.1">
    <property type="nucleotide sequence ID" value="NZ_BBIO01000018.1"/>
</dbReference>
<accession>A0A081BE90</accession>
<sequence>MLASTALAGEFQPHRAVYELKLDSSQMSADIADLSGRMVLEWTGNACTGYKLAQRLVMRVATMDDIQVVRDLRFRSSEAADGQNFEFDFQRFMNGEEIERIKGHASKEGTPAVHFEEPNAPDLALAPETVFPSAFSLALVETAEAGDTTYSRPIYEGAEVDTAFLASAFIGKSRGDDATLESVEMSEEAAKDMASQEWWRVQLSYHHPSRVDGVPEYQVAYHLYANGISSALKMDYIDFKVDAGLSSLDYLPSEPCER</sequence>
<dbReference type="Proteomes" id="UP000028702">
    <property type="component" value="Unassembled WGS sequence"/>
</dbReference>
<comment type="caution">
    <text evidence="1">The sequence shown here is derived from an EMBL/GenBank/DDBJ whole genome shotgun (WGS) entry which is preliminary data.</text>
</comment>
<dbReference type="EMBL" id="BBIO01000018">
    <property type="protein sequence ID" value="GAK46358.1"/>
    <property type="molecule type" value="Genomic_DNA"/>
</dbReference>
<dbReference type="AlphaFoldDB" id="A0A081BE90"/>
<proteinExistence type="predicted"/>
<gene>
    <name evidence="1" type="ORF">M2A_2857</name>
</gene>
<name>A0A081BE90_9HYPH</name>
<evidence type="ECO:0000313" key="2">
    <source>
        <dbReference type="Proteomes" id="UP000028702"/>
    </source>
</evidence>